<proteinExistence type="predicted"/>
<dbReference type="PANTHER" id="PTHR33993">
    <property type="entry name" value="GLYOXALASE-RELATED"/>
    <property type="match status" value="1"/>
</dbReference>
<dbReference type="InterPro" id="IPR004360">
    <property type="entry name" value="Glyas_Fos-R_dOase_dom"/>
</dbReference>
<evidence type="ECO:0000259" key="1">
    <source>
        <dbReference type="PROSITE" id="PS51819"/>
    </source>
</evidence>
<gene>
    <name evidence="2" type="ORF">RI138_00585</name>
</gene>
<dbReference type="InterPro" id="IPR037523">
    <property type="entry name" value="VOC_core"/>
</dbReference>
<dbReference type="Pfam" id="PF18029">
    <property type="entry name" value="Glyoxalase_6"/>
    <property type="match status" value="1"/>
</dbReference>
<accession>A0ABY9VRC1</accession>
<keyword evidence="3" id="KW-1185">Reference proteome</keyword>
<dbReference type="InterPro" id="IPR052164">
    <property type="entry name" value="Anthracycline_SecMetBiosynth"/>
</dbReference>
<organism evidence="2 3">
    <name type="scientific">Streptomyces durocortorensis</name>
    <dbReference type="NCBI Taxonomy" id="2811104"/>
    <lineage>
        <taxon>Bacteria</taxon>
        <taxon>Bacillati</taxon>
        <taxon>Actinomycetota</taxon>
        <taxon>Actinomycetes</taxon>
        <taxon>Kitasatosporales</taxon>
        <taxon>Streptomycetaceae</taxon>
        <taxon>Streptomyces</taxon>
    </lineage>
</organism>
<feature type="domain" description="VOC" evidence="1">
    <location>
        <begin position="13"/>
        <end position="125"/>
    </location>
</feature>
<evidence type="ECO:0000313" key="2">
    <source>
        <dbReference type="EMBL" id="WNF25417.1"/>
    </source>
</evidence>
<sequence>MTAAEQTTPVHGVPCWVSLMTPDLRATEDFYTAVLGWTFRSGTLGKGFSVAHVGTVPVAGIGQIAPGLPASVNWTPYFAVDDVDAAAGRVRERGGTIAVGPIRLGPGRGAVAADREGAGFGFWEGRTPPWLLGRDNAPASLELRTSHAFDAAIFYAEIFGWASEEPGGCEVGYAYAQDAVVVRQGGRTVATLRGGGDGASPDPRLRPRWHVRFLVEDLEAVTEAARRAGGAVSPPVDRPADGTESVISDPYGGIFTVCTHLAPDAPGPSA</sequence>
<feature type="domain" description="VOC" evidence="1">
    <location>
        <begin position="137"/>
        <end position="260"/>
    </location>
</feature>
<reference evidence="2 3" key="1">
    <citation type="submission" date="2023-09" db="EMBL/GenBank/DDBJ databases">
        <title>Genome completion map analysis of the actinomycetes C11-1.</title>
        <authorList>
            <person name="Qin P."/>
            <person name="Guan P."/>
        </authorList>
    </citation>
    <scope>NUCLEOTIDE SEQUENCE [LARGE SCALE GENOMIC DNA]</scope>
    <source>
        <strain evidence="2 3">C11-1</strain>
    </source>
</reference>
<protein>
    <submittedName>
        <fullName evidence="2">VOC family protein</fullName>
    </submittedName>
</protein>
<dbReference type="Pfam" id="PF00903">
    <property type="entry name" value="Glyoxalase"/>
    <property type="match status" value="1"/>
</dbReference>
<dbReference type="Proteomes" id="UP001303236">
    <property type="component" value="Chromosome"/>
</dbReference>
<dbReference type="CDD" id="cd07247">
    <property type="entry name" value="SgaA_N_like"/>
    <property type="match status" value="1"/>
</dbReference>
<evidence type="ECO:0000313" key="3">
    <source>
        <dbReference type="Proteomes" id="UP001303236"/>
    </source>
</evidence>
<dbReference type="Gene3D" id="3.10.180.10">
    <property type="entry name" value="2,3-Dihydroxybiphenyl 1,2-Dioxygenase, domain 1"/>
    <property type="match status" value="2"/>
</dbReference>
<name>A0ABY9VRC1_9ACTN</name>
<dbReference type="InterPro" id="IPR029068">
    <property type="entry name" value="Glyas_Bleomycin-R_OHBP_Dase"/>
</dbReference>
<dbReference type="PROSITE" id="PS51819">
    <property type="entry name" value="VOC"/>
    <property type="match status" value="2"/>
</dbReference>
<dbReference type="InterPro" id="IPR041581">
    <property type="entry name" value="Glyoxalase_6"/>
</dbReference>
<dbReference type="PANTHER" id="PTHR33993:SF10">
    <property type="entry name" value="CONSERVED PROTEIN"/>
    <property type="match status" value="1"/>
</dbReference>
<dbReference type="SUPFAM" id="SSF54593">
    <property type="entry name" value="Glyoxalase/Bleomycin resistance protein/Dihydroxybiphenyl dioxygenase"/>
    <property type="match status" value="2"/>
</dbReference>
<dbReference type="EMBL" id="CP134500">
    <property type="protein sequence ID" value="WNF25417.1"/>
    <property type="molecule type" value="Genomic_DNA"/>
</dbReference>